<accession>A0A9P7JMV9</accession>
<dbReference type="GO" id="GO:0005525">
    <property type="term" value="F:GTP binding"/>
    <property type="evidence" value="ECO:0007669"/>
    <property type="project" value="InterPro"/>
</dbReference>
<dbReference type="Gene3D" id="3.40.50.300">
    <property type="entry name" value="P-loop containing nucleotide triphosphate hydrolases"/>
    <property type="match status" value="1"/>
</dbReference>
<evidence type="ECO:0000313" key="4">
    <source>
        <dbReference type="Proteomes" id="UP000823399"/>
    </source>
</evidence>
<keyword evidence="4" id="KW-1185">Reference proteome</keyword>
<feature type="domain" description="IRG-type G" evidence="2">
    <location>
        <begin position="67"/>
        <end position="129"/>
    </location>
</feature>
<protein>
    <recommendedName>
        <fullName evidence="2">IRG-type G domain-containing protein</fullName>
    </recommendedName>
</protein>
<dbReference type="Pfam" id="PF05049">
    <property type="entry name" value="IIGP"/>
    <property type="match status" value="1"/>
</dbReference>
<comment type="caution">
    <text evidence="3">The sequence shown here is derived from an EMBL/GenBank/DDBJ whole genome shotgun (WGS) entry which is preliminary data.</text>
</comment>
<dbReference type="OrthoDB" id="422720at2759"/>
<evidence type="ECO:0000259" key="2">
    <source>
        <dbReference type="PROSITE" id="PS51716"/>
    </source>
</evidence>
<dbReference type="GeneID" id="64691229"/>
<dbReference type="InterPro" id="IPR027417">
    <property type="entry name" value="P-loop_NTPase"/>
</dbReference>
<dbReference type="PROSITE" id="PS51716">
    <property type="entry name" value="G_IRG"/>
    <property type="match status" value="1"/>
</dbReference>
<name>A0A9P7JMV9_9AGAM</name>
<proteinExistence type="inferred from homology"/>
<dbReference type="InterPro" id="IPR030385">
    <property type="entry name" value="G_IRG_dom"/>
</dbReference>
<dbReference type="InterPro" id="IPR007743">
    <property type="entry name" value="Immunity-related_GTPase-like"/>
</dbReference>
<dbReference type="GO" id="GO:0016020">
    <property type="term" value="C:membrane"/>
    <property type="evidence" value="ECO:0007669"/>
    <property type="project" value="InterPro"/>
</dbReference>
<dbReference type="EMBL" id="JABBWM010000104">
    <property type="protein sequence ID" value="KAG2090371.1"/>
    <property type="molecule type" value="Genomic_DNA"/>
</dbReference>
<comment type="similarity">
    <text evidence="1">Belongs to the TRAFAC class dynamin-like GTPase superfamily. IRG family.</text>
</comment>
<organism evidence="3 4">
    <name type="scientific">Suillus discolor</name>
    <dbReference type="NCBI Taxonomy" id="1912936"/>
    <lineage>
        <taxon>Eukaryota</taxon>
        <taxon>Fungi</taxon>
        <taxon>Dikarya</taxon>
        <taxon>Basidiomycota</taxon>
        <taxon>Agaricomycotina</taxon>
        <taxon>Agaricomycetes</taxon>
        <taxon>Agaricomycetidae</taxon>
        <taxon>Boletales</taxon>
        <taxon>Suillineae</taxon>
        <taxon>Suillaceae</taxon>
        <taxon>Suillus</taxon>
    </lineage>
</organism>
<reference evidence="3" key="1">
    <citation type="journal article" date="2020" name="New Phytol.">
        <title>Comparative genomics reveals dynamic genome evolution in host specialist ectomycorrhizal fungi.</title>
        <authorList>
            <person name="Lofgren L.A."/>
            <person name="Nguyen N.H."/>
            <person name="Vilgalys R."/>
            <person name="Ruytinx J."/>
            <person name="Liao H.L."/>
            <person name="Branco S."/>
            <person name="Kuo A."/>
            <person name="LaButti K."/>
            <person name="Lipzen A."/>
            <person name="Andreopoulos W."/>
            <person name="Pangilinan J."/>
            <person name="Riley R."/>
            <person name="Hundley H."/>
            <person name="Na H."/>
            <person name="Barry K."/>
            <person name="Grigoriev I.V."/>
            <person name="Stajich J.E."/>
            <person name="Kennedy P.G."/>
        </authorList>
    </citation>
    <scope>NUCLEOTIDE SEQUENCE</scope>
    <source>
        <strain evidence="3">FC423</strain>
    </source>
</reference>
<dbReference type="Proteomes" id="UP000823399">
    <property type="component" value="Unassembled WGS sequence"/>
</dbReference>
<gene>
    <name evidence="3" type="ORF">F5147DRAFT_27237</name>
</gene>
<dbReference type="RefSeq" id="XP_041286181.1">
    <property type="nucleotide sequence ID" value="XM_041428970.1"/>
</dbReference>
<dbReference type="AlphaFoldDB" id="A0A9P7JMV9"/>
<sequence>MEYSVGPKAPDPTLAVIEACQKAEQEARMANAAKEAERELKECIQPAGTPTPGEVSAAKQKVQYREGLVPFAVVEVAGGGKSSLINAFCGLRNNNIRSVDTGVTETTLAMVRLPDPNAEYPRVLYDILD</sequence>
<evidence type="ECO:0000256" key="1">
    <source>
        <dbReference type="ARBA" id="ARBA00005429"/>
    </source>
</evidence>
<evidence type="ECO:0000313" key="3">
    <source>
        <dbReference type="EMBL" id="KAG2090371.1"/>
    </source>
</evidence>